<keyword evidence="1" id="KW-0378">Hydrolase</keyword>
<evidence type="ECO:0000313" key="3">
    <source>
        <dbReference type="Proteomes" id="UP000199475"/>
    </source>
</evidence>
<protein>
    <submittedName>
        <fullName evidence="2">Sortase A</fullName>
    </submittedName>
</protein>
<dbReference type="Gene3D" id="2.40.260.10">
    <property type="entry name" value="Sortase"/>
    <property type="match status" value="1"/>
</dbReference>
<dbReference type="GO" id="GO:0016787">
    <property type="term" value="F:hydrolase activity"/>
    <property type="evidence" value="ECO:0007669"/>
    <property type="project" value="UniProtKB-KW"/>
</dbReference>
<dbReference type="InterPro" id="IPR023365">
    <property type="entry name" value="Sortase_dom-sf"/>
</dbReference>
<dbReference type="InterPro" id="IPR042003">
    <property type="entry name" value="Sortase_E"/>
</dbReference>
<keyword evidence="3" id="KW-1185">Reference proteome</keyword>
<name>A0A1G9IEK7_9ACTN</name>
<organism evidence="2 3">
    <name type="scientific">Tessaracoccus oleiagri</name>
    <dbReference type="NCBI Taxonomy" id="686624"/>
    <lineage>
        <taxon>Bacteria</taxon>
        <taxon>Bacillati</taxon>
        <taxon>Actinomycetota</taxon>
        <taxon>Actinomycetes</taxon>
        <taxon>Propionibacteriales</taxon>
        <taxon>Propionibacteriaceae</taxon>
        <taxon>Tessaracoccus</taxon>
    </lineage>
</organism>
<dbReference type="CDD" id="cd05830">
    <property type="entry name" value="Sortase_E"/>
    <property type="match status" value="1"/>
</dbReference>
<reference evidence="2 3" key="1">
    <citation type="submission" date="2016-10" db="EMBL/GenBank/DDBJ databases">
        <authorList>
            <person name="de Groot N.N."/>
        </authorList>
    </citation>
    <scope>NUCLEOTIDE SEQUENCE [LARGE SCALE GENOMIC DNA]</scope>
    <source>
        <strain evidence="2 3">CGMCC 1.9159</strain>
    </source>
</reference>
<dbReference type="SUPFAM" id="SSF63817">
    <property type="entry name" value="Sortase"/>
    <property type="match status" value="1"/>
</dbReference>
<evidence type="ECO:0000313" key="2">
    <source>
        <dbReference type="EMBL" id="SDL23671.1"/>
    </source>
</evidence>
<sequence>MAHMAKRARRVSPVGVLGLVLLAVLFVAVAWALWFHVGTNAVADADRRDALAGLDEAWRAPTAAESEAELPLPEAGRPAWILEIPALGVRQPIIAGTDPDDLSRGVGWYPTTNLPGEVGNMALAGRRVGHGEPFRRLLDLERGDEVVVETMIKRYTYVVRVAPAELTVAPEDSWVLDPVPGKDFDPHEAVLTLTTEQDLYPTPDRAVGFAVLESEEPK</sequence>
<proteinExistence type="predicted"/>
<dbReference type="AlphaFoldDB" id="A0A1G9IEK7"/>
<gene>
    <name evidence="2" type="ORF">SAMN04488242_0896</name>
</gene>
<dbReference type="Proteomes" id="UP000199475">
    <property type="component" value="Unassembled WGS sequence"/>
</dbReference>
<dbReference type="EMBL" id="FNGP01000001">
    <property type="protein sequence ID" value="SDL23671.1"/>
    <property type="molecule type" value="Genomic_DNA"/>
</dbReference>
<dbReference type="STRING" id="686624.SAMN04488242_0896"/>
<dbReference type="NCBIfam" id="TIGR01076">
    <property type="entry name" value="sortase_fam"/>
    <property type="match status" value="1"/>
</dbReference>
<dbReference type="Pfam" id="PF04203">
    <property type="entry name" value="Sortase"/>
    <property type="match status" value="1"/>
</dbReference>
<evidence type="ECO:0000256" key="1">
    <source>
        <dbReference type="ARBA" id="ARBA00022801"/>
    </source>
</evidence>
<dbReference type="InterPro" id="IPR005754">
    <property type="entry name" value="Sortase"/>
</dbReference>
<accession>A0A1G9IEK7</accession>